<organism evidence="2 3">
    <name type="scientific">Actinoalloteichus fjordicus</name>
    <dbReference type="NCBI Taxonomy" id="1612552"/>
    <lineage>
        <taxon>Bacteria</taxon>
        <taxon>Bacillati</taxon>
        <taxon>Actinomycetota</taxon>
        <taxon>Actinomycetes</taxon>
        <taxon>Pseudonocardiales</taxon>
        <taxon>Pseudonocardiaceae</taxon>
        <taxon>Actinoalloteichus</taxon>
    </lineage>
</organism>
<dbReference type="RefSeq" id="WP_075743024.1">
    <property type="nucleotide sequence ID" value="NZ_CP016076.1"/>
</dbReference>
<evidence type="ECO:0000259" key="1">
    <source>
        <dbReference type="Pfam" id="PF12986"/>
    </source>
</evidence>
<dbReference type="AlphaFoldDB" id="A0AAC9PV00"/>
<proteinExistence type="predicted"/>
<evidence type="ECO:0000313" key="3">
    <source>
        <dbReference type="Proteomes" id="UP000185511"/>
    </source>
</evidence>
<dbReference type="Proteomes" id="UP000185511">
    <property type="component" value="Chromosome"/>
</dbReference>
<protein>
    <submittedName>
        <fullName evidence="2">DUF3870 family protein</fullName>
    </submittedName>
</protein>
<keyword evidence="3" id="KW-1185">Reference proteome</keyword>
<sequence>MSDDRLSDRLRQALLDGDDLLLTSGYARLPDSVAGHSQYERIGVVLVVDRRTGLIAAADTTLLTRLGTDFFRALVENRSVFTEPAAILDTVRERYHGQSGPALLTALKRCMENCVHLATSTGQTSDDQA</sequence>
<name>A0AAC9PV00_9PSEU</name>
<dbReference type="Pfam" id="PF12986">
    <property type="entry name" value="DUF3870"/>
    <property type="match status" value="1"/>
</dbReference>
<dbReference type="EMBL" id="CP016076">
    <property type="protein sequence ID" value="APU17768.1"/>
    <property type="molecule type" value="Genomic_DNA"/>
</dbReference>
<reference evidence="3" key="1">
    <citation type="submission" date="2016-06" db="EMBL/GenBank/DDBJ databases">
        <title>Complete genome sequence of Actinoalloteichus fjordicus DSM 46855 (=ADI127-17), type strain of the new species Actinoalloteichus fjordicus.</title>
        <authorList>
            <person name="Ruckert C."/>
            <person name="Nouioui I."/>
            <person name="Willmese J."/>
            <person name="van Wezel G."/>
            <person name="Klenk H.-P."/>
            <person name="Kalinowski J."/>
            <person name="Zotchev S.B."/>
        </authorList>
    </citation>
    <scope>NUCLEOTIDE SEQUENCE [LARGE SCALE GENOMIC DNA]</scope>
    <source>
        <strain evidence="3">ADI127-7</strain>
    </source>
</reference>
<dbReference type="InterPro" id="IPR024617">
    <property type="entry name" value="DUF3870"/>
</dbReference>
<accession>A0AAC9PV00</accession>
<feature type="domain" description="DUF3870" evidence="1">
    <location>
        <begin position="24"/>
        <end position="112"/>
    </location>
</feature>
<dbReference type="KEGG" id="acad:UA74_28875"/>
<evidence type="ECO:0000313" key="2">
    <source>
        <dbReference type="EMBL" id="APU17768.1"/>
    </source>
</evidence>
<gene>
    <name evidence="2" type="ORF">UA74_28875</name>
</gene>